<dbReference type="InterPro" id="IPR036875">
    <property type="entry name" value="Znf_CCHC_sf"/>
</dbReference>
<dbReference type="Pfam" id="PF00098">
    <property type="entry name" value="zf-CCHC"/>
    <property type="match status" value="1"/>
</dbReference>
<dbReference type="KEGG" id="adu:107492575"/>
<dbReference type="PROSITE" id="PS50158">
    <property type="entry name" value="ZF_CCHC"/>
    <property type="match status" value="1"/>
</dbReference>
<evidence type="ECO:0000256" key="2">
    <source>
        <dbReference type="SAM" id="MobiDB-lite"/>
    </source>
</evidence>
<keyword evidence="1" id="KW-0863">Zinc-finger</keyword>
<dbReference type="AlphaFoldDB" id="A0A6P4DTA3"/>
<dbReference type="SUPFAM" id="SSF57756">
    <property type="entry name" value="Retrovirus zinc finger-like domains"/>
    <property type="match status" value="1"/>
</dbReference>
<dbReference type="GO" id="GO:0003676">
    <property type="term" value="F:nucleic acid binding"/>
    <property type="evidence" value="ECO:0007669"/>
    <property type="project" value="InterPro"/>
</dbReference>
<feature type="compositionally biased region" description="Polar residues" evidence="2">
    <location>
        <begin position="105"/>
        <end position="135"/>
    </location>
</feature>
<evidence type="ECO:0000256" key="1">
    <source>
        <dbReference type="PROSITE-ProRule" id="PRU00047"/>
    </source>
</evidence>
<dbReference type="InterPro" id="IPR021109">
    <property type="entry name" value="Peptidase_aspartic_dom_sf"/>
</dbReference>
<dbReference type="SMART" id="SM00343">
    <property type="entry name" value="ZnF_C2HC"/>
    <property type="match status" value="1"/>
</dbReference>
<gene>
    <name evidence="5" type="primary">LOC107492575</name>
</gene>
<dbReference type="Gene3D" id="2.40.70.10">
    <property type="entry name" value="Acid Proteases"/>
    <property type="match status" value="1"/>
</dbReference>
<reference evidence="5" key="2">
    <citation type="submission" date="2025-08" db="UniProtKB">
        <authorList>
            <consortium name="RefSeq"/>
        </authorList>
    </citation>
    <scope>IDENTIFICATION</scope>
    <source>
        <tissue evidence="5">Whole plant</tissue>
    </source>
</reference>
<keyword evidence="4" id="KW-1185">Reference proteome</keyword>
<evidence type="ECO:0000313" key="5">
    <source>
        <dbReference type="RefSeq" id="XP_015969101.1"/>
    </source>
</evidence>
<feature type="domain" description="CCHC-type" evidence="3">
    <location>
        <begin position="155"/>
        <end position="170"/>
    </location>
</feature>
<dbReference type="Gene3D" id="4.10.60.10">
    <property type="entry name" value="Zinc finger, CCHC-type"/>
    <property type="match status" value="1"/>
</dbReference>
<reference evidence="4" key="1">
    <citation type="journal article" date="2016" name="Nat. Genet.">
        <title>The genome sequences of Arachis duranensis and Arachis ipaensis, the diploid ancestors of cultivated peanut.</title>
        <authorList>
            <person name="Bertioli D.J."/>
            <person name="Cannon S.B."/>
            <person name="Froenicke L."/>
            <person name="Huang G."/>
            <person name="Farmer A.D."/>
            <person name="Cannon E.K."/>
            <person name="Liu X."/>
            <person name="Gao D."/>
            <person name="Clevenger J."/>
            <person name="Dash S."/>
            <person name="Ren L."/>
            <person name="Moretzsohn M.C."/>
            <person name="Shirasawa K."/>
            <person name="Huang W."/>
            <person name="Vidigal B."/>
            <person name="Abernathy B."/>
            <person name="Chu Y."/>
            <person name="Niederhuth C.E."/>
            <person name="Umale P."/>
            <person name="Araujo A.C."/>
            <person name="Kozik A."/>
            <person name="Kim K.D."/>
            <person name="Burow M.D."/>
            <person name="Varshney R.K."/>
            <person name="Wang X."/>
            <person name="Zhang X."/>
            <person name="Barkley N."/>
            <person name="Guimaraes P.M."/>
            <person name="Isobe S."/>
            <person name="Guo B."/>
            <person name="Liao B."/>
            <person name="Stalker H.T."/>
            <person name="Schmitz R.J."/>
            <person name="Scheffler B.E."/>
            <person name="Leal-Bertioli S.C."/>
            <person name="Xun X."/>
            <person name="Jackson S.A."/>
            <person name="Michelmore R."/>
            <person name="Ozias-Akins P."/>
        </authorList>
    </citation>
    <scope>NUCLEOTIDE SEQUENCE [LARGE SCALE GENOMIC DNA]</scope>
    <source>
        <strain evidence="4">cv. V14167</strain>
    </source>
</reference>
<dbReference type="Proteomes" id="UP000515211">
    <property type="component" value="Chromosome 6"/>
</dbReference>
<name>A0A6P4DTA3_ARADU</name>
<dbReference type="InterPro" id="IPR001878">
    <property type="entry name" value="Znf_CCHC"/>
</dbReference>
<sequence length="409" mass="45980">MTITEYTSKFEEFCCFSRICQGALEDFAEWKCIKYEGGLRSDIQRFVAPIQIRKFSELVNRSRVAEDCVRRAAAEKESLRMPFQRTTGRNFAPRGRQFKHGGFVPQNNQGQGNSRRPNASANQGRRQGKQPQQDMSCHRCGKYHSGPCRFGTEVCYSCGQAGHLANSCPEKKKYETGRIQQLGRVYTTSFVGAEGLETLIRGNCEMADKTSNALFDSGATHSFIAFENAHELGLKIVVLGYDLMMYNATHEAMITRLGCPQVPFRIQQCDFVHNLICLPMIGLDLILGLDWLSKNLVLLYLFAKTICFMPEDTEGPVVVNKYYLNSMIVNYSGAVCQRILLLAAGVSGDDQNLEQILIVCEFSEVFPNDIDEFPPKREVEFVIDLVPMAGPISCAPYRMSPLEMAELKS</sequence>
<protein>
    <submittedName>
        <fullName evidence="5">Uncharacterized protein LOC107492575</fullName>
    </submittedName>
</protein>
<keyword evidence="1" id="KW-0479">Metal-binding</keyword>
<dbReference type="CDD" id="cd00303">
    <property type="entry name" value="retropepsin_like"/>
    <property type="match status" value="1"/>
</dbReference>
<dbReference type="GO" id="GO:0008270">
    <property type="term" value="F:zinc ion binding"/>
    <property type="evidence" value="ECO:0007669"/>
    <property type="project" value="UniProtKB-KW"/>
</dbReference>
<dbReference type="InterPro" id="IPR032567">
    <property type="entry name" value="RTL1-rel"/>
</dbReference>
<dbReference type="SUPFAM" id="SSF50630">
    <property type="entry name" value="Acid proteases"/>
    <property type="match status" value="1"/>
</dbReference>
<dbReference type="Pfam" id="PF08284">
    <property type="entry name" value="RVP_2"/>
    <property type="match status" value="1"/>
</dbReference>
<accession>A0A6P4DTA3</accession>
<evidence type="ECO:0000313" key="4">
    <source>
        <dbReference type="Proteomes" id="UP000515211"/>
    </source>
</evidence>
<evidence type="ECO:0000259" key="3">
    <source>
        <dbReference type="PROSITE" id="PS50158"/>
    </source>
</evidence>
<dbReference type="GeneID" id="107492575"/>
<keyword evidence="1" id="KW-0862">Zinc</keyword>
<proteinExistence type="predicted"/>
<dbReference type="PANTHER" id="PTHR15503:SF45">
    <property type="entry name" value="RNA-DIRECTED DNA POLYMERASE HOMOLOG"/>
    <property type="match status" value="1"/>
</dbReference>
<organism evidence="4 5">
    <name type="scientific">Arachis duranensis</name>
    <name type="common">Wild peanut</name>
    <dbReference type="NCBI Taxonomy" id="130453"/>
    <lineage>
        <taxon>Eukaryota</taxon>
        <taxon>Viridiplantae</taxon>
        <taxon>Streptophyta</taxon>
        <taxon>Embryophyta</taxon>
        <taxon>Tracheophyta</taxon>
        <taxon>Spermatophyta</taxon>
        <taxon>Magnoliopsida</taxon>
        <taxon>eudicotyledons</taxon>
        <taxon>Gunneridae</taxon>
        <taxon>Pentapetalae</taxon>
        <taxon>rosids</taxon>
        <taxon>fabids</taxon>
        <taxon>Fabales</taxon>
        <taxon>Fabaceae</taxon>
        <taxon>Papilionoideae</taxon>
        <taxon>50 kb inversion clade</taxon>
        <taxon>dalbergioids sensu lato</taxon>
        <taxon>Dalbergieae</taxon>
        <taxon>Pterocarpus clade</taxon>
        <taxon>Arachis</taxon>
    </lineage>
</organism>
<dbReference type="RefSeq" id="XP_015969101.1">
    <property type="nucleotide sequence ID" value="XM_016113615.1"/>
</dbReference>
<dbReference type="PANTHER" id="PTHR15503">
    <property type="entry name" value="LDOC1 RELATED"/>
    <property type="match status" value="1"/>
</dbReference>
<feature type="region of interest" description="Disordered" evidence="2">
    <location>
        <begin position="86"/>
        <end position="136"/>
    </location>
</feature>